<feature type="transmembrane region" description="Helical" evidence="6">
    <location>
        <begin position="43"/>
        <end position="67"/>
    </location>
</feature>
<sequence>MAERQRLAGRIGRFQLFALGFGSIIGSAWVVILSRWLAEAGPAGAVIGFLAGGVAVVCIGACYAELTARVPRTGGDFTFALEAFGPRLAFFVGWFTALGWISVTVFEGLAVAWVIELLLPGLDDVVLYTLFDAPVTRNQLLIGTAGALVMAIVNYLGGAASARFQGLLTYGFLAVALALLLAMAGRGDPTLLLPAFPAMPGGAPWWHGSLSIFASCAFLLNGFQTIAQAVEERASGISLRTIARVMIASIVAAALFYCFAVTAAAMMKPWSELAGADLAMVQAVRGLPMGDTLARVLLVILLASLLKTWNGVYFAGTRTLYGLAARGFLPRGMTVLHSRFGSPYRIVLIIAVINVAGLLLGRGAVGLLVDTSATSVVICFVLCCAAVFVLRRKQVQAPDFVVPGGRIVIGFAFLAALTMAASALVTPLLRSGFPVEYIILGGWAGLGASTLVLRRKAYDDTRPRSQEP</sequence>
<dbReference type="Proteomes" id="UP000276029">
    <property type="component" value="Unassembled WGS sequence"/>
</dbReference>
<feature type="transmembrane region" description="Helical" evidence="6">
    <location>
        <begin position="411"/>
        <end position="429"/>
    </location>
</feature>
<reference evidence="7 9" key="1">
    <citation type="submission" date="2018-06" db="EMBL/GenBank/DDBJ databases">
        <title>Complete Genome Sequence of the Microcystin-Degrading Bacterium Sphingosinicella microcystinivorans Strain B-9.</title>
        <authorList>
            <person name="Jin H."/>
            <person name="Nishizawa T."/>
            <person name="Guo Y."/>
            <person name="Nishizawa A."/>
            <person name="Park H."/>
            <person name="Kato H."/>
            <person name="Tsuji K."/>
            <person name="Harada K."/>
        </authorList>
    </citation>
    <scope>NUCLEOTIDE SEQUENCE [LARGE SCALE GENOMIC DNA]</scope>
    <source>
        <strain evidence="7 9">B9</strain>
    </source>
</reference>
<keyword evidence="3 6" id="KW-0812">Transmembrane</keyword>
<feature type="transmembrane region" description="Helical" evidence="6">
    <location>
        <begin position="371"/>
        <end position="390"/>
    </location>
</feature>
<accession>A0AAD1D6Q9</accession>
<keyword evidence="4 6" id="KW-1133">Transmembrane helix</keyword>
<evidence type="ECO:0000313" key="10">
    <source>
        <dbReference type="Proteomes" id="UP000276029"/>
    </source>
</evidence>
<comment type="subcellular location">
    <subcellularLocation>
        <location evidence="1">Cell membrane</location>
        <topology evidence="1">Multi-pass membrane protein</topology>
    </subcellularLocation>
</comment>
<feature type="transmembrane region" description="Helical" evidence="6">
    <location>
        <begin position="346"/>
        <end position="365"/>
    </location>
</feature>
<evidence type="ECO:0000313" key="8">
    <source>
        <dbReference type="EMBL" id="RKS91422.1"/>
    </source>
</evidence>
<feature type="transmembrane region" description="Helical" evidence="6">
    <location>
        <begin position="135"/>
        <end position="155"/>
    </location>
</feature>
<protein>
    <submittedName>
        <fullName evidence="7">Amino acid permease</fullName>
    </submittedName>
    <submittedName>
        <fullName evidence="8">Amino acid/polyamine/organocation transporter (APC superfamily)</fullName>
    </submittedName>
</protein>
<evidence type="ECO:0000256" key="2">
    <source>
        <dbReference type="ARBA" id="ARBA00022475"/>
    </source>
</evidence>
<feature type="transmembrane region" description="Helical" evidence="6">
    <location>
        <begin position="16"/>
        <end position="37"/>
    </location>
</feature>
<dbReference type="GO" id="GO:0022857">
    <property type="term" value="F:transmembrane transporter activity"/>
    <property type="evidence" value="ECO:0007669"/>
    <property type="project" value="InterPro"/>
</dbReference>
<evidence type="ECO:0000256" key="3">
    <source>
        <dbReference type="ARBA" id="ARBA00022692"/>
    </source>
</evidence>
<dbReference type="AlphaFoldDB" id="A0AAD1D6Q9"/>
<dbReference type="PIRSF" id="PIRSF006060">
    <property type="entry name" value="AA_transporter"/>
    <property type="match status" value="1"/>
</dbReference>
<dbReference type="EMBL" id="RBWX01000007">
    <property type="protein sequence ID" value="RKS91422.1"/>
    <property type="molecule type" value="Genomic_DNA"/>
</dbReference>
<feature type="transmembrane region" description="Helical" evidence="6">
    <location>
        <begin position="287"/>
        <end position="306"/>
    </location>
</feature>
<evidence type="ECO:0000256" key="6">
    <source>
        <dbReference type="SAM" id="Phobius"/>
    </source>
</evidence>
<keyword evidence="10" id="KW-1185">Reference proteome</keyword>
<gene>
    <name evidence="8" type="ORF">DFR51_0986</name>
    <name evidence="7" type="ORF">SmB9_20550</name>
</gene>
<keyword evidence="5 6" id="KW-0472">Membrane</keyword>
<dbReference type="PANTHER" id="PTHR42770:SF7">
    <property type="entry name" value="MEMBRANE PROTEIN"/>
    <property type="match status" value="1"/>
</dbReference>
<dbReference type="Proteomes" id="UP000275727">
    <property type="component" value="Chromosome"/>
</dbReference>
<dbReference type="Gene3D" id="1.20.1740.10">
    <property type="entry name" value="Amino acid/polyamine transporter I"/>
    <property type="match status" value="1"/>
</dbReference>
<feature type="transmembrane region" description="Helical" evidence="6">
    <location>
        <begin position="205"/>
        <end position="224"/>
    </location>
</feature>
<evidence type="ECO:0000313" key="7">
    <source>
        <dbReference type="EMBL" id="BBE34397.1"/>
    </source>
</evidence>
<proteinExistence type="predicted"/>
<dbReference type="Pfam" id="PF13520">
    <property type="entry name" value="AA_permease_2"/>
    <property type="match status" value="1"/>
</dbReference>
<evidence type="ECO:0000313" key="9">
    <source>
        <dbReference type="Proteomes" id="UP000275727"/>
    </source>
</evidence>
<dbReference type="KEGG" id="smic:SmB9_20550"/>
<reference evidence="8 10" key="2">
    <citation type="submission" date="2018-10" db="EMBL/GenBank/DDBJ databases">
        <title>Genomic Encyclopedia of Type Strains, Phase IV (KMG-IV): sequencing the most valuable type-strain genomes for metagenomic binning, comparative biology and taxonomic classification.</title>
        <authorList>
            <person name="Goeker M."/>
        </authorList>
    </citation>
    <scope>NUCLEOTIDE SEQUENCE [LARGE SCALE GENOMIC DNA]</scope>
    <source>
        <strain evidence="8 10">DSM 19791</strain>
    </source>
</reference>
<organism evidence="7 9">
    <name type="scientific">Sphingosinicella microcystinivorans</name>
    <dbReference type="NCBI Taxonomy" id="335406"/>
    <lineage>
        <taxon>Bacteria</taxon>
        <taxon>Pseudomonadati</taxon>
        <taxon>Pseudomonadota</taxon>
        <taxon>Alphaproteobacteria</taxon>
        <taxon>Sphingomonadales</taxon>
        <taxon>Sphingosinicellaceae</taxon>
        <taxon>Sphingosinicella</taxon>
    </lineage>
</organism>
<dbReference type="InterPro" id="IPR050367">
    <property type="entry name" value="APC_superfamily"/>
</dbReference>
<dbReference type="RefSeq" id="WP_121047875.1">
    <property type="nucleotide sequence ID" value="NZ_AP018711.1"/>
</dbReference>
<evidence type="ECO:0000256" key="1">
    <source>
        <dbReference type="ARBA" id="ARBA00004651"/>
    </source>
</evidence>
<dbReference type="EMBL" id="AP018711">
    <property type="protein sequence ID" value="BBE34397.1"/>
    <property type="molecule type" value="Genomic_DNA"/>
</dbReference>
<dbReference type="PANTHER" id="PTHR42770">
    <property type="entry name" value="AMINO ACID TRANSPORTER-RELATED"/>
    <property type="match status" value="1"/>
</dbReference>
<name>A0AAD1D6Q9_SPHMI</name>
<feature type="transmembrane region" description="Helical" evidence="6">
    <location>
        <begin position="88"/>
        <end position="115"/>
    </location>
</feature>
<feature type="transmembrane region" description="Helical" evidence="6">
    <location>
        <begin position="245"/>
        <end position="267"/>
    </location>
</feature>
<evidence type="ECO:0000256" key="5">
    <source>
        <dbReference type="ARBA" id="ARBA00023136"/>
    </source>
</evidence>
<keyword evidence="2" id="KW-1003">Cell membrane</keyword>
<evidence type="ECO:0000256" key="4">
    <source>
        <dbReference type="ARBA" id="ARBA00022989"/>
    </source>
</evidence>
<feature type="transmembrane region" description="Helical" evidence="6">
    <location>
        <begin position="435"/>
        <end position="453"/>
    </location>
</feature>
<feature type="transmembrane region" description="Helical" evidence="6">
    <location>
        <begin position="167"/>
        <end position="185"/>
    </location>
</feature>
<dbReference type="GO" id="GO:0005886">
    <property type="term" value="C:plasma membrane"/>
    <property type="evidence" value="ECO:0007669"/>
    <property type="project" value="UniProtKB-SubCell"/>
</dbReference>
<dbReference type="InterPro" id="IPR002293">
    <property type="entry name" value="AA/rel_permease1"/>
</dbReference>